<dbReference type="PROSITE" id="PS51257">
    <property type="entry name" value="PROKAR_LIPOPROTEIN"/>
    <property type="match status" value="1"/>
</dbReference>
<evidence type="ECO:0000313" key="2">
    <source>
        <dbReference type="Proteomes" id="UP001203607"/>
    </source>
</evidence>
<evidence type="ECO:0000313" key="1">
    <source>
        <dbReference type="EMBL" id="MCL6272820.1"/>
    </source>
</evidence>
<gene>
    <name evidence="1" type="ORF">M3P19_02310</name>
</gene>
<proteinExistence type="predicted"/>
<comment type="caution">
    <text evidence="1">The sequence shown here is derived from an EMBL/GenBank/DDBJ whole genome shotgun (WGS) entry which is preliminary data.</text>
</comment>
<reference evidence="1 2" key="1">
    <citation type="submission" date="2022-05" db="EMBL/GenBank/DDBJ databases">
        <authorList>
            <person name="Park J.-S."/>
        </authorList>
    </citation>
    <scope>NUCLEOTIDE SEQUENCE [LARGE SCALE GENOMIC DNA]</scope>
    <source>
        <strain evidence="1 2">2012CJ35-5</strain>
    </source>
</reference>
<dbReference type="InterPro" id="IPR021516">
    <property type="entry name" value="DUF3179"/>
</dbReference>
<protein>
    <submittedName>
        <fullName evidence="1">DUF3179 domain-containing protein</fullName>
    </submittedName>
</protein>
<dbReference type="Pfam" id="PF11376">
    <property type="entry name" value="DUF3179"/>
    <property type="match status" value="1"/>
</dbReference>
<dbReference type="RefSeq" id="WP_249656002.1">
    <property type="nucleotide sequence ID" value="NZ_JAMFMA010000001.1"/>
</dbReference>
<sequence length="270" mass="31081">MRRIIFMAALVFLAGCKQRTNETTNTEKAEAPTEKKKRPVAIENGKFFEREGKKMLYGGESEDQHFDISGYLLKDEQFHYGIGRERFPALLEPEFISVDEANLIWADSTRFLLAKSVNEIKAYSVEDLTRHEVVNDVLDGKPIMAAYCILADLGAIYERTYGTTELTFALSGYTYYDEDVWGGLDGFILWDRETESLWWPLIGKAVSGPLQNVKLLEMNQTNWEDTTWKSIREKYPTAQVLKSGQDFERPKTWSKINDVSEIRSKYLLAQ</sequence>
<keyword evidence="2" id="KW-1185">Reference proteome</keyword>
<name>A0ABT0PN75_9FLAO</name>
<organism evidence="1 2">
    <name type="scientific">Flagellimonas spongiicola</name>
    <dbReference type="NCBI Taxonomy" id="2942208"/>
    <lineage>
        <taxon>Bacteria</taxon>
        <taxon>Pseudomonadati</taxon>
        <taxon>Bacteroidota</taxon>
        <taxon>Flavobacteriia</taxon>
        <taxon>Flavobacteriales</taxon>
        <taxon>Flavobacteriaceae</taxon>
        <taxon>Flagellimonas</taxon>
    </lineage>
</organism>
<dbReference type="EMBL" id="JAMFMA010000001">
    <property type="protein sequence ID" value="MCL6272820.1"/>
    <property type="molecule type" value="Genomic_DNA"/>
</dbReference>
<dbReference type="Proteomes" id="UP001203607">
    <property type="component" value="Unassembled WGS sequence"/>
</dbReference>
<accession>A0ABT0PN75</accession>